<dbReference type="PANTHER" id="PTHR46382">
    <property type="entry name" value="PHOSPHATIDATE CYTIDYLYLTRANSFERASE"/>
    <property type="match status" value="1"/>
</dbReference>
<dbReference type="RefSeq" id="WP_246422860.1">
    <property type="nucleotide sequence ID" value="NZ_JACIGK010000009.1"/>
</dbReference>
<evidence type="ECO:0000256" key="25">
    <source>
        <dbReference type="SAM" id="Phobius"/>
    </source>
</evidence>
<evidence type="ECO:0000313" key="26">
    <source>
        <dbReference type="EMBL" id="MBB4265849.1"/>
    </source>
</evidence>
<protein>
    <recommendedName>
        <fullName evidence="7">Phosphatidate cytidylyltransferase</fullName>
        <ecNumber evidence="6">2.7.7.41</ecNumber>
    </recommendedName>
    <alternativeName>
        <fullName evidence="20">CDP-DAG synthase</fullName>
    </alternativeName>
    <alternativeName>
        <fullName evidence="22">CDP-DG synthase</fullName>
    </alternativeName>
    <alternativeName>
        <fullName evidence="18">CDP-diacylglycerol synthase</fullName>
    </alternativeName>
    <alternativeName>
        <fullName evidence="21">CDP-diglyceride pyrophosphorylase</fullName>
    </alternativeName>
    <alternativeName>
        <fullName evidence="23">CDP-diglyceride synthase</fullName>
    </alternativeName>
    <alternativeName>
        <fullName evidence="19">CTP:phosphatidate cytidylyltransferase</fullName>
    </alternativeName>
</protein>
<sequence>MDTNAIDKGTMDAPARPPTDSSTPAARPAVSALRRRVISALVMVPPVVAVVAVGWPWFDLLVAAAAVMMAWEWSTVCCGRHGRMGALLMLVVAVAPLAVVPLGGWAVLVPLVGVLPALYREEAHRRRPLWIAAGSLYIGVPAMALSWIRVEAGWEAVLWLLVVVWATDVFAYVFGRTIGGPHLWPRVSPNKTWAGLIGGVACAALLGTLAGIALGAQGLAPVAGLALFLGLVSQAGDLFESAFKRRFRVKDSGDLIPGHGGLLDRADGLAAAAPLLALVILMTDGGITTW</sequence>
<keyword evidence="8" id="KW-1003">Cell membrane</keyword>
<evidence type="ECO:0000256" key="20">
    <source>
        <dbReference type="ARBA" id="ARBA00032253"/>
    </source>
</evidence>
<dbReference type="PANTHER" id="PTHR46382:SF1">
    <property type="entry name" value="PHOSPHATIDATE CYTIDYLYLTRANSFERASE"/>
    <property type="match status" value="1"/>
</dbReference>
<evidence type="ECO:0000256" key="3">
    <source>
        <dbReference type="ARBA" id="ARBA00005119"/>
    </source>
</evidence>
<evidence type="ECO:0000256" key="22">
    <source>
        <dbReference type="ARBA" id="ARBA00032743"/>
    </source>
</evidence>
<evidence type="ECO:0000256" key="9">
    <source>
        <dbReference type="ARBA" id="ARBA00022516"/>
    </source>
</evidence>
<dbReference type="Pfam" id="PF01148">
    <property type="entry name" value="CTP_transf_1"/>
    <property type="match status" value="1"/>
</dbReference>
<accession>A0A7W6W9H0</accession>
<comment type="catalytic activity">
    <reaction evidence="1">
        <text>a 1,2-diacyl-sn-glycero-3-phosphate + CTP + H(+) = a CDP-1,2-diacyl-sn-glycerol + diphosphate</text>
        <dbReference type="Rhea" id="RHEA:16229"/>
        <dbReference type="ChEBI" id="CHEBI:15378"/>
        <dbReference type="ChEBI" id="CHEBI:33019"/>
        <dbReference type="ChEBI" id="CHEBI:37563"/>
        <dbReference type="ChEBI" id="CHEBI:58332"/>
        <dbReference type="ChEBI" id="CHEBI:58608"/>
        <dbReference type="EC" id="2.7.7.41"/>
    </reaction>
</comment>
<dbReference type="Proteomes" id="UP000554286">
    <property type="component" value="Unassembled WGS sequence"/>
</dbReference>
<evidence type="ECO:0000256" key="23">
    <source>
        <dbReference type="ARBA" id="ARBA00033406"/>
    </source>
</evidence>
<evidence type="ECO:0000256" key="5">
    <source>
        <dbReference type="ARBA" id="ARBA00010185"/>
    </source>
</evidence>
<comment type="caution">
    <text evidence="26">The sequence shown here is derived from an EMBL/GenBank/DDBJ whole genome shotgun (WGS) entry which is preliminary data.</text>
</comment>
<keyword evidence="17" id="KW-1208">Phospholipid metabolism</keyword>
<keyword evidence="9" id="KW-0444">Lipid biosynthesis</keyword>
<evidence type="ECO:0000256" key="11">
    <source>
        <dbReference type="ARBA" id="ARBA00022692"/>
    </source>
</evidence>
<evidence type="ECO:0000256" key="19">
    <source>
        <dbReference type="ARBA" id="ARBA00031825"/>
    </source>
</evidence>
<evidence type="ECO:0000256" key="15">
    <source>
        <dbReference type="ARBA" id="ARBA00023136"/>
    </source>
</evidence>
<keyword evidence="11 25" id="KW-0812">Transmembrane</keyword>
<evidence type="ECO:0000256" key="1">
    <source>
        <dbReference type="ARBA" id="ARBA00001698"/>
    </source>
</evidence>
<evidence type="ECO:0000256" key="7">
    <source>
        <dbReference type="ARBA" id="ARBA00019373"/>
    </source>
</evidence>
<dbReference type="EC" id="2.7.7.41" evidence="6"/>
<reference evidence="26 27" key="1">
    <citation type="submission" date="2020-08" db="EMBL/GenBank/DDBJ databases">
        <title>Genome sequencing of Purple Non-Sulfur Bacteria from various extreme environments.</title>
        <authorList>
            <person name="Mayer M."/>
        </authorList>
    </citation>
    <scope>NUCLEOTIDE SEQUENCE [LARGE SCALE GENOMIC DNA]</scope>
    <source>
        <strain evidence="26 27">JA131</strain>
    </source>
</reference>
<keyword evidence="16" id="KW-0594">Phospholipid biosynthesis</keyword>
<evidence type="ECO:0000256" key="2">
    <source>
        <dbReference type="ARBA" id="ARBA00004651"/>
    </source>
</evidence>
<proteinExistence type="inferred from homology"/>
<organism evidence="26 27">
    <name type="scientific">Roseospira visakhapatnamensis</name>
    <dbReference type="NCBI Taxonomy" id="390880"/>
    <lineage>
        <taxon>Bacteria</taxon>
        <taxon>Pseudomonadati</taxon>
        <taxon>Pseudomonadota</taxon>
        <taxon>Alphaproteobacteria</taxon>
        <taxon>Rhodospirillales</taxon>
        <taxon>Rhodospirillaceae</taxon>
        <taxon>Roseospira</taxon>
    </lineage>
</organism>
<comment type="similarity">
    <text evidence="5">Belongs to the CDS family.</text>
</comment>
<dbReference type="AlphaFoldDB" id="A0A7W6W9H0"/>
<comment type="pathway">
    <text evidence="4">Lipid metabolism.</text>
</comment>
<gene>
    <name evidence="26" type="ORF">GGD89_001474</name>
</gene>
<evidence type="ECO:0000256" key="4">
    <source>
        <dbReference type="ARBA" id="ARBA00005189"/>
    </source>
</evidence>
<evidence type="ECO:0000256" key="14">
    <source>
        <dbReference type="ARBA" id="ARBA00023098"/>
    </source>
</evidence>
<feature type="transmembrane region" description="Helical" evidence="25">
    <location>
        <begin position="196"/>
        <end position="216"/>
    </location>
</feature>
<name>A0A7W6W9H0_9PROT</name>
<evidence type="ECO:0000256" key="8">
    <source>
        <dbReference type="ARBA" id="ARBA00022475"/>
    </source>
</evidence>
<evidence type="ECO:0000256" key="12">
    <source>
        <dbReference type="ARBA" id="ARBA00022695"/>
    </source>
</evidence>
<evidence type="ECO:0000256" key="24">
    <source>
        <dbReference type="SAM" id="MobiDB-lite"/>
    </source>
</evidence>
<keyword evidence="14" id="KW-0443">Lipid metabolism</keyword>
<keyword evidence="10 26" id="KW-0808">Transferase</keyword>
<dbReference type="EMBL" id="JACIGK010000009">
    <property type="protein sequence ID" value="MBB4265849.1"/>
    <property type="molecule type" value="Genomic_DNA"/>
</dbReference>
<keyword evidence="27" id="KW-1185">Reference proteome</keyword>
<comment type="subcellular location">
    <subcellularLocation>
        <location evidence="2">Cell membrane</location>
        <topology evidence="2">Multi-pass membrane protein</topology>
    </subcellularLocation>
</comment>
<keyword evidence="13 25" id="KW-1133">Transmembrane helix</keyword>
<evidence type="ECO:0000256" key="6">
    <source>
        <dbReference type="ARBA" id="ARBA00012487"/>
    </source>
</evidence>
<feature type="transmembrane region" description="Helical" evidence="25">
    <location>
        <begin position="37"/>
        <end position="58"/>
    </location>
</feature>
<comment type="pathway">
    <text evidence="3">Phospholipid metabolism; CDP-diacylglycerol biosynthesis; CDP-diacylglycerol from sn-glycerol 3-phosphate: step 3/3.</text>
</comment>
<feature type="region of interest" description="Disordered" evidence="24">
    <location>
        <begin position="1"/>
        <end position="26"/>
    </location>
</feature>
<keyword evidence="12 26" id="KW-0548">Nucleotidyltransferase</keyword>
<evidence type="ECO:0000256" key="13">
    <source>
        <dbReference type="ARBA" id="ARBA00022989"/>
    </source>
</evidence>
<evidence type="ECO:0000256" key="18">
    <source>
        <dbReference type="ARBA" id="ARBA00029893"/>
    </source>
</evidence>
<feature type="transmembrane region" description="Helical" evidence="25">
    <location>
        <begin position="90"/>
        <end position="117"/>
    </location>
</feature>
<evidence type="ECO:0000256" key="10">
    <source>
        <dbReference type="ARBA" id="ARBA00022679"/>
    </source>
</evidence>
<feature type="transmembrane region" description="Helical" evidence="25">
    <location>
        <begin position="156"/>
        <end position="175"/>
    </location>
</feature>
<dbReference type="GO" id="GO:0016024">
    <property type="term" value="P:CDP-diacylglycerol biosynthetic process"/>
    <property type="evidence" value="ECO:0007669"/>
    <property type="project" value="TreeGrafter"/>
</dbReference>
<evidence type="ECO:0000313" key="27">
    <source>
        <dbReference type="Proteomes" id="UP000554286"/>
    </source>
</evidence>
<evidence type="ECO:0000256" key="16">
    <source>
        <dbReference type="ARBA" id="ARBA00023209"/>
    </source>
</evidence>
<evidence type="ECO:0000256" key="17">
    <source>
        <dbReference type="ARBA" id="ARBA00023264"/>
    </source>
</evidence>
<keyword evidence="15 25" id="KW-0472">Membrane</keyword>
<evidence type="ECO:0000256" key="21">
    <source>
        <dbReference type="ARBA" id="ARBA00032396"/>
    </source>
</evidence>
<dbReference type="GO" id="GO:0005886">
    <property type="term" value="C:plasma membrane"/>
    <property type="evidence" value="ECO:0007669"/>
    <property type="project" value="UniProtKB-SubCell"/>
</dbReference>
<dbReference type="GO" id="GO:0004605">
    <property type="term" value="F:phosphatidate cytidylyltransferase activity"/>
    <property type="evidence" value="ECO:0007669"/>
    <property type="project" value="UniProtKB-EC"/>
</dbReference>
<feature type="transmembrane region" description="Helical" evidence="25">
    <location>
        <begin position="129"/>
        <end position="150"/>
    </location>
</feature>